<dbReference type="Gene3D" id="3.40.50.720">
    <property type="entry name" value="NAD(P)-binding Rossmann-like Domain"/>
    <property type="match status" value="1"/>
</dbReference>
<evidence type="ECO:0000256" key="1">
    <source>
        <dbReference type="ARBA" id="ARBA00006484"/>
    </source>
</evidence>
<feature type="compositionally biased region" description="Low complexity" evidence="4">
    <location>
        <begin position="317"/>
        <end position="327"/>
    </location>
</feature>
<gene>
    <name evidence="6" type="ORF">B9G79_14025</name>
</gene>
<comment type="similarity">
    <text evidence="1 3">Belongs to the short-chain dehydrogenases/reductases (SDR) family.</text>
</comment>
<feature type="domain" description="Ketoreductase" evidence="5">
    <location>
        <begin position="36"/>
        <end position="213"/>
    </location>
</feature>
<protein>
    <recommendedName>
        <fullName evidence="5">Ketoreductase domain-containing protein</fullName>
    </recommendedName>
</protein>
<dbReference type="OrthoDB" id="5289305at2"/>
<dbReference type="AlphaFoldDB" id="A0A1Z3NB09"/>
<sequence>MSLTKKIITGFATGFVSALLLSKIRTQLRSRSFKGAVVLVSGGSRGLGLLIAKEFCRAGASVALTARDGNELRRAQNILQLDSPEALVHTFVCDCRIPLDVEQTVAEVVRTFGRIDVLVNNAGIISSSPLEHVTEADYEDSLAVHFWGPYHFIENCLPFMSKGSRIVNIASIGGLIPIPHRAAYCVGKHALVGYSRGLHSELAAKGIYVTTVSPNVMRTGSVDHATFKGQVQKEYAWFSILASLPMISTSADTAAQRIFQACIRGDAELILSLPTKIAATMQARFPNMFSDLMYLANMVMPGPGQATAVEGKDAHSSISPSFLTTSSQRAAERNNEGPIH</sequence>
<feature type="region of interest" description="Disordered" evidence="4">
    <location>
        <begin position="317"/>
        <end position="340"/>
    </location>
</feature>
<dbReference type="Pfam" id="PF00106">
    <property type="entry name" value="adh_short"/>
    <property type="match status" value="1"/>
</dbReference>
<dbReference type="RefSeq" id="WP_088566068.1">
    <property type="nucleotide sequence ID" value="NZ_CP020946.1"/>
</dbReference>
<dbReference type="PANTHER" id="PTHR44196">
    <property type="entry name" value="DEHYDROGENASE/REDUCTASE SDR FAMILY MEMBER 7B"/>
    <property type="match status" value="1"/>
</dbReference>
<dbReference type="PROSITE" id="PS00061">
    <property type="entry name" value="ADH_SHORT"/>
    <property type="match status" value="1"/>
</dbReference>
<accession>A0A1Z3NB09</accession>
<evidence type="ECO:0000259" key="5">
    <source>
        <dbReference type="SMART" id="SM00822"/>
    </source>
</evidence>
<dbReference type="SMART" id="SM00822">
    <property type="entry name" value="PKS_KR"/>
    <property type="match status" value="1"/>
</dbReference>
<evidence type="ECO:0000256" key="3">
    <source>
        <dbReference type="RuleBase" id="RU000363"/>
    </source>
</evidence>
<dbReference type="InterPro" id="IPR057326">
    <property type="entry name" value="KR_dom"/>
</dbReference>
<proteinExistence type="inferred from homology"/>
<dbReference type="Proteomes" id="UP000197003">
    <property type="component" value="Chromosome"/>
</dbReference>
<dbReference type="GO" id="GO:0016491">
    <property type="term" value="F:oxidoreductase activity"/>
    <property type="evidence" value="ECO:0007669"/>
    <property type="project" value="UniProtKB-KW"/>
</dbReference>
<dbReference type="InterPro" id="IPR002347">
    <property type="entry name" value="SDR_fam"/>
</dbReference>
<reference evidence="6 7" key="1">
    <citation type="submission" date="2017-04" db="EMBL/GenBank/DDBJ databases">
        <title>Whole genome sequence of Bdellovibrio bacteriovorus strain SSB218315.</title>
        <authorList>
            <person name="Oyedara O."/>
            <person name="Rodriguez-Perez M.A."/>
        </authorList>
    </citation>
    <scope>NUCLEOTIDE SEQUENCE [LARGE SCALE GENOMIC DNA]</scope>
    <source>
        <strain evidence="6 7">SSB218315</strain>
    </source>
</reference>
<dbReference type="InterPro" id="IPR020904">
    <property type="entry name" value="Sc_DH/Rdtase_CS"/>
</dbReference>
<dbReference type="CDD" id="cd05233">
    <property type="entry name" value="SDR_c"/>
    <property type="match status" value="1"/>
</dbReference>
<dbReference type="PRINTS" id="PR00080">
    <property type="entry name" value="SDRFAMILY"/>
</dbReference>
<evidence type="ECO:0000313" key="6">
    <source>
        <dbReference type="EMBL" id="ASD64611.1"/>
    </source>
</evidence>
<dbReference type="EMBL" id="CP020946">
    <property type="protein sequence ID" value="ASD64611.1"/>
    <property type="molecule type" value="Genomic_DNA"/>
</dbReference>
<feature type="compositionally biased region" description="Basic and acidic residues" evidence="4">
    <location>
        <begin position="330"/>
        <end position="340"/>
    </location>
</feature>
<evidence type="ECO:0000256" key="4">
    <source>
        <dbReference type="SAM" id="MobiDB-lite"/>
    </source>
</evidence>
<dbReference type="PANTHER" id="PTHR44196:SF1">
    <property type="entry name" value="DEHYDROGENASE_REDUCTASE SDR FAMILY MEMBER 7B"/>
    <property type="match status" value="1"/>
</dbReference>
<dbReference type="SUPFAM" id="SSF51735">
    <property type="entry name" value="NAD(P)-binding Rossmann-fold domains"/>
    <property type="match status" value="1"/>
</dbReference>
<keyword evidence="2" id="KW-0560">Oxidoreductase</keyword>
<dbReference type="InterPro" id="IPR036291">
    <property type="entry name" value="NAD(P)-bd_dom_sf"/>
</dbReference>
<name>A0A1Z3NB09_BDEBC</name>
<organism evidence="6 7">
    <name type="scientific">Bdellovibrio bacteriovorus</name>
    <dbReference type="NCBI Taxonomy" id="959"/>
    <lineage>
        <taxon>Bacteria</taxon>
        <taxon>Pseudomonadati</taxon>
        <taxon>Bdellovibrionota</taxon>
        <taxon>Bdellovibrionia</taxon>
        <taxon>Bdellovibrionales</taxon>
        <taxon>Pseudobdellovibrionaceae</taxon>
        <taxon>Bdellovibrio</taxon>
    </lineage>
</organism>
<evidence type="ECO:0000313" key="7">
    <source>
        <dbReference type="Proteomes" id="UP000197003"/>
    </source>
</evidence>
<dbReference type="GO" id="GO:0016020">
    <property type="term" value="C:membrane"/>
    <property type="evidence" value="ECO:0007669"/>
    <property type="project" value="TreeGrafter"/>
</dbReference>
<dbReference type="PRINTS" id="PR00081">
    <property type="entry name" value="GDHRDH"/>
</dbReference>
<evidence type="ECO:0000256" key="2">
    <source>
        <dbReference type="ARBA" id="ARBA00023002"/>
    </source>
</evidence>